<organism evidence="2 3">
    <name type="scientific">Heracleum sosnowskyi</name>
    <dbReference type="NCBI Taxonomy" id="360622"/>
    <lineage>
        <taxon>Eukaryota</taxon>
        <taxon>Viridiplantae</taxon>
        <taxon>Streptophyta</taxon>
        <taxon>Embryophyta</taxon>
        <taxon>Tracheophyta</taxon>
        <taxon>Spermatophyta</taxon>
        <taxon>Magnoliopsida</taxon>
        <taxon>eudicotyledons</taxon>
        <taxon>Gunneridae</taxon>
        <taxon>Pentapetalae</taxon>
        <taxon>asterids</taxon>
        <taxon>campanulids</taxon>
        <taxon>Apiales</taxon>
        <taxon>Apiaceae</taxon>
        <taxon>Apioideae</taxon>
        <taxon>apioid superclade</taxon>
        <taxon>Tordylieae</taxon>
        <taxon>Tordyliinae</taxon>
        <taxon>Heracleum</taxon>
    </lineage>
</organism>
<name>A0AAD8IU47_9APIA</name>
<dbReference type="Proteomes" id="UP001237642">
    <property type="component" value="Unassembled WGS sequence"/>
</dbReference>
<dbReference type="GO" id="GO:0030598">
    <property type="term" value="F:rRNA N-glycosylase activity"/>
    <property type="evidence" value="ECO:0007669"/>
    <property type="project" value="InterPro"/>
</dbReference>
<evidence type="ECO:0000313" key="2">
    <source>
        <dbReference type="EMBL" id="KAK1391238.1"/>
    </source>
</evidence>
<feature type="compositionally biased region" description="Basic and acidic residues" evidence="1">
    <location>
        <begin position="326"/>
        <end position="352"/>
    </location>
</feature>
<accession>A0AAD8IU47</accession>
<dbReference type="AlphaFoldDB" id="A0AAD8IU47"/>
<dbReference type="EMBL" id="JAUIZM010000003">
    <property type="protein sequence ID" value="KAK1391238.1"/>
    <property type="molecule type" value="Genomic_DNA"/>
</dbReference>
<dbReference type="GO" id="GO:0017148">
    <property type="term" value="P:negative regulation of translation"/>
    <property type="evidence" value="ECO:0007669"/>
    <property type="project" value="InterPro"/>
</dbReference>
<feature type="compositionally biased region" description="Acidic residues" evidence="1">
    <location>
        <begin position="370"/>
        <end position="386"/>
    </location>
</feature>
<feature type="compositionally biased region" description="Acidic residues" evidence="1">
    <location>
        <begin position="353"/>
        <end position="362"/>
    </location>
</feature>
<comment type="caution">
    <text evidence="2">The sequence shown here is derived from an EMBL/GenBank/DDBJ whole genome shotgun (WGS) entry which is preliminary data.</text>
</comment>
<evidence type="ECO:0000256" key="1">
    <source>
        <dbReference type="SAM" id="MobiDB-lite"/>
    </source>
</evidence>
<dbReference type="SUPFAM" id="SSF56371">
    <property type="entry name" value="Ribosome inactivating proteins (RIP)"/>
    <property type="match status" value="1"/>
</dbReference>
<feature type="region of interest" description="Disordered" evidence="1">
    <location>
        <begin position="1"/>
        <end position="21"/>
    </location>
</feature>
<feature type="region of interest" description="Disordered" evidence="1">
    <location>
        <begin position="307"/>
        <end position="395"/>
    </location>
</feature>
<evidence type="ECO:0000313" key="3">
    <source>
        <dbReference type="Proteomes" id="UP001237642"/>
    </source>
</evidence>
<sequence>MPDDPGPCETPVEDDPGYNSIARGRKKTSTVHRIVMFGSSFGLGLCQKNFQIITRLRAYKWCESSNLQVSSKLQRIWEVNPIGSILLHNKTAKKDLVDDMRVLFGFMDGSWRKNSEGKVVAGIGGHIQDSEGNLLFILSGPSSAESILLCETEGLQKLLGVNLENYPQEQRDGAPLLSWILHEAQNTTRNHYTKNTIESLLPLLEEDIIWRPYAEMACPRPLDIDRVRDITPMFCINHVEYHMPHLCNKQFREFEIYDVDSVTWTHSQIKFRHRKAGLVQKFSILHNQQILEWGSRKLAERYMTLKEQQREGEHRGFNDSETENEDRDRERGNEDRDREERNEDRDDDRNEDREEEQDEEERENSYIYDGNEDREEEDEEDEEEEPSPPSPSSYWERRVDTSFFFSKKDVYVIAFCKSEEDQVGSNWFISRKTDVLIEGSKDAGFGINYTDLNNCEVGFDVIGRALHDLVLGNDMRKNFLKIAHHISEAETYTKLWSIDYSGFDSEEKKWYDQKLQSYGLENRNSLGDVLAISLMKNQEVRKERRAGVLSLYGTWSVSIDHIVKRTRRR</sequence>
<proteinExistence type="predicted"/>
<gene>
    <name evidence="2" type="ORF">POM88_010294</name>
</gene>
<feature type="compositionally biased region" description="Basic and acidic residues" evidence="1">
    <location>
        <begin position="307"/>
        <end position="318"/>
    </location>
</feature>
<protein>
    <submittedName>
        <fullName evidence="2">Uncharacterized protein</fullName>
    </submittedName>
</protein>
<reference evidence="2" key="1">
    <citation type="submission" date="2023-02" db="EMBL/GenBank/DDBJ databases">
        <title>Genome of toxic invasive species Heracleum sosnowskyi carries increased number of genes despite the absence of recent whole-genome duplications.</title>
        <authorList>
            <person name="Schelkunov M."/>
            <person name="Shtratnikova V."/>
            <person name="Makarenko M."/>
            <person name="Klepikova A."/>
            <person name="Omelchenko D."/>
            <person name="Novikova G."/>
            <person name="Obukhova E."/>
            <person name="Bogdanov V."/>
            <person name="Penin A."/>
            <person name="Logacheva M."/>
        </authorList>
    </citation>
    <scope>NUCLEOTIDE SEQUENCE</scope>
    <source>
        <strain evidence="2">Hsosn_3</strain>
        <tissue evidence="2">Leaf</tissue>
    </source>
</reference>
<reference evidence="2" key="2">
    <citation type="submission" date="2023-05" db="EMBL/GenBank/DDBJ databases">
        <authorList>
            <person name="Schelkunov M.I."/>
        </authorList>
    </citation>
    <scope>NUCLEOTIDE SEQUENCE</scope>
    <source>
        <strain evidence="2">Hsosn_3</strain>
        <tissue evidence="2">Leaf</tissue>
    </source>
</reference>
<dbReference type="InterPro" id="IPR036041">
    <property type="entry name" value="Ribosome-inact_prot_sf"/>
</dbReference>
<keyword evidence="3" id="KW-1185">Reference proteome</keyword>